<gene>
    <name evidence="1" type="ORF">S7S_14140</name>
</gene>
<evidence type="ECO:0008006" key="3">
    <source>
        <dbReference type="Google" id="ProtNLM"/>
    </source>
</evidence>
<protein>
    <recommendedName>
        <fullName evidence="3">DUF4157 domain-containing protein</fullName>
    </recommendedName>
</protein>
<accession>A0A0B4XR26</accession>
<proteinExistence type="predicted"/>
<dbReference type="Proteomes" id="UP000006764">
    <property type="component" value="Chromosome"/>
</dbReference>
<keyword evidence="2" id="KW-1185">Reference proteome</keyword>
<dbReference type="AlphaFoldDB" id="A0A0B4XR26"/>
<dbReference type="RefSeq" id="WP_144401675.1">
    <property type="nucleotide sequence ID" value="NZ_CP004387.1"/>
</dbReference>
<dbReference type="OrthoDB" id="8686772at2"/>
<dbReference type="HOGENOM" id="CLU_1214036_0_0_6"/>
<reference evidence="1 2" key="1">
    <citation type="journal article" date="2012" name="J. Bacteriol.">
        <title>Genome sequence of an alkane-degrading bacterium, Alcanivorax pacificus type strain W11-5, isolated from deep sea sediment.</title>
        <authorList>
            <person name="Lai Q."/>
            <person name="Shao Z."/>
        </authorList>
    </citation>
    <scope>NUCLEOTIDE SEQUENCE [LARGE SCALE GENOMIC DNA]</scope>
    <source>
        <strain evidence="1 2">W11-5</strain>
    </source>
</reference>
<sequence>MKIWMIPALLILAGCCGRPLVPDEVMALRDIQGAQVRYDDVRVHDGLFRRTAKVRKALRQEGSTLAALLEQAALTDDSGEPLTEREAVQRFADRPDALTLGNHIYYQRDMYRDNFARGPNGEVPVWDLALLAHEITHVWQNQHRERTGYSLAAVILEHLRYDQPYAFRLAPGKAFLEYRFEQQGAMIQRYVICSYYPSTPWFEQLRAVVEPVFGTAPAVPAGVRMVRPENVSCDG</sequence>
<evidence type="ECO:0000313" key="1">
    <source>
        <dbReference type="EMBL" id="AJD49240.1"/>
    </source>
</evidence>
<evidence type="ECO:0000313" key="2">
    <source>
        <dbReference type="Proteomes" id="UP000006764"/>
    </source>
</evidence>
<organism evidence="1 2">
    <name type="scientific">Isoalcanivorax pacificus W11-5</name>
    <dbReference type="NCBI Taxonomy" id="391936"/>
    <lineage>
        <taxon>Bacteria</taxon>
        <taxon>Pseudomonadati</taxon>
        <taxon>Pseudomonadota</taxon>
        <taxon>Gammaproteobacteria</taxon>
        <taxon>Oceanospirillales</taxon>
        <taxon>Alcanivoracaceae</taxon>
        <taxon>Isoalcanivorax</taxon>
    </lineage>
</organism>
<dbReference type="STRING" id="391936.S7S_14140"/>
<name>A0A0B4XR26_9GAMM</name>
<dbReference type="PROSITE" id="PS51257">
    <property type="entry name" value="PROKAR_LIPOPROTEIN"/>
    <property type="match status" value="1"/>
</dbReference>
<dbReference type="KEGG" id="apac:S7S_14140"/>
<dbReference type="EMBL" id="CP004387">
    <property type="protein sequence ID" value="AJD49240.1"/>
    <property type="molecule type" value="Genomic_DNA"/>
</dbReference>